<dbReference type="RefSeq" id="WP_076380432.1">
    <property type="nucleotide sequence ID" value="NZ_AP017422.1"/>
</dbReference>
<evidence type="ECO:0000256" key="1">
    <source>
        <dbReference type="SAM" id="SignalP"/>
    </source>
</evidence>
<dbReference type="EMBL" id="FTOR01000006">
    <property type="protein sequence ID" value="SIT25077.1"/>
    <property type="molecule type" value="Genomic_DNA"/>
</dbReference>
<keyword evidence="1" id="KW-0732">Signal</keyword>
<sequence length="143" mass="16440">MRLLIFTLVVLLGSSVSHAQKIKKDRQSAIAEIKNNGRSVYPLNDDSNSFYYKRYDEEGDATVLYVCENDQVRKVLFICQDPTQVPKRSLQAFKTVNSGYEVDPIIKGVFKGTNSCYYEGKARYEGVNNYQDKKFYLEIVLLD</sequence>
<dbReference type="AlphaFoldDB" id="A0A1N7QRF5"/>
<organism evidence="2 3">
    <name type="scientific">Filimonas lacunae</name>
    <dbReference type="NCBI Taxonomy" id="477680"/>
    <lineage>
        <taxon>Bacteria</taxon>
        <taxon>Pseudomonadati</taxon>
        <taxon>Bacteroidota</taxon>
        <taxon>Chitinophagia</taxon>
        <taxon>Chitinophagales</taxon>
        <taxon>Chitinophagaceae</taxon>
        <taxon>Filimonas</taxon>
    </lineage>
</organism>
<reference evidence="3" key="1">
    <citation type="submission" date="2017-01" db="EMBL/GenBank/DDBJ databases">
        <authorList>
            <person name="Varghese N."/>
            <person name="Submissions S."/>
        </authorList>
    </citation>
    <scope>NUCLEOTIDE SEQUENCE [LARGE SCALE GENOMIC DNA]</scope>
    <source>
        <strain evidence="3">DSM 21054</strain>
    </source>
</reference>
<evidence type="ECO:0000313" key="3">
    <source>
        <dbReference type="Proteomes" id="UP000186917"/>
    </source>
</evidence>
<keyword evidence="3" id="KW-1185">Reference proteome</keyword>
<gene>
    <name evidence="2" type="ORF">SAMN05421788_106236</name>
</gene>
<feature type="chain" id="PRO_5012253005" evidence="1">
    <location>
        <begin position="20"/>
        <end position="143"/>
    </location>
</feature>
<evidence type="ECO:0000313" key="2">
    <source>
        <dbReference type="EMBL" id="SIT25077.1"/>
    </source>
</evidence>
<proteinExistence type="predicted"/>
<feature type="signal peptide" evidence="1">
    <location>
        <begin position="1"/>
        <end position="19"/>
    </location>
</feature>
<dbReference type="Proteomes" id="UP000186917">
    <property type="component" value="Unassembled WGS sequence"/>
</dbReference>
<accession>A0A1N7QRF5</accession>
<dbReference type="STRING" id="477680.SAMN05421788_106236"/>
<name>A0A1N7QRF5_9BACT</name>
<protein>
    <submittedName>
        <fullName evidence="2">Uncharacterized protein</fullName>
    </submittedName>
</protein>